<keyword evidence="2" id="KW-1185">Reference proteome</keyword>
<name>A0ACB6SEJ8_9PLEO</name>
<proteinExistence type="predicted"/>
<comment type="caution">
    <text evidence="1">The sequence shown here is derived from an EMBL/GenBank/DDBJ whole genome shotgun (WGS) entry which is preliminary data.</text>
</comment>
<dbReference type="EMBL" id="MU006702">
    <property type="protein sequence ID" value="KAF2632576.1"/>
    <property type="molecule type" value="Genomic_DNA"/>
</dbReference>
<organism evidence="1 2">
    <name type="scientific">Macroventuria anomochaeta</name>
    <dbReference type="NCBI Taxonomy" id="301207"/>
    <lineage>
        <taxon>Eukaryota</taxon>
        <taxon>Fungi</taxon>
        <taxon>Dikarya</taxon>
        <taxon>Ascomycota</taxon>
        <taxon>Pezizomycotina</taxon>
        <taxon>Dothideomycetes</taxon>
        <taxon>Pleosporomycetidae</taxon>
        <taxon>Pleosporales</taxon>
        <taxon>Pleosporineae</taxon>
        <taxon>Didymellaceae</taxon>
        <taxon>Macroventuria</taxon>
    </lineage>
</organism>
<gene>
    <name evidence="1" type="ORF">BU25DRAFT_329937</name>
</gene>
<protein>
    <submittedName>
        <fullName evidence="1">Zip-domain-containing protein</fullName>
    </submittedName>
</protein>
<reference evidence="1" key="1">
    <citation type="journal article" date="2020" name="Stud. Mycol.">
        <title>101 Dothideomycetes genomes: a test case for predicting lifestyles and emergence of pathogens.</title>
        <authorList>
            <person name="Haridas S."/>
            <person name="Albert R."/>
            <person name="Binder M."/>
            <person name="Bloem J."/>
            <person name="Labutti K."/>
            <person name="Salamov A."/>
            <person name="Andreopoulos B."/>
            <person name="Baker S."/>
            <person name="Barry K."/>
            <person name="Bills G."/>
            <person name="Bluhm B."/>
            <person name="Cannon C."/>
            <person name="Castanera R."/>
            <person name="Culley D."/>
            <person name="Daum C."/>
            <person name="Ezra D."/>
            <person name="Gonzalez J."/>
            <person name="Henrissat B."/>
            <person name="Kuo A."/>
            <person name="Liang C."/>
            <person name="Lipzen A."/>
            <person name="Lutzoni F."/>
            <person name="Magnuson J."/>
            <person name="Mondo S."/>
            <person name="Nolan M."/>
            <person name="Ohm R."/>
            <person name="Pangilinan J."/>
            <person name="Park H.-J."/>
            <person name="Ramirez L."/>
            <person name="Alfaro M."/>
            <person name="Sun H."/>
            <person name="Tritt A."/>
            <person name="Yoshinaga Y."/>
            <person name="Zwiers L.-H."/>
            <person name="Turgeon B."/>
            <person name="Goodwin S."/>
            <person name="Spatafora J."/>
            <person name="Crous P."/>
            <person name="Grigoriev I."/>
        </authorList>
    </citation>
    <scope>NUCLEOTIDE SEQUENCE</scope>
    <source>
        <strain evidence="1">CBS 525.71</strain>
    </source>
</reference>
<evidence type="ECO:0000313" key="1">
    <source>
        <dbReference type="EMBL" id="KAF2632576.1"/>
    </source>
</evidence>
<evidence type="ECO:0000313" key="2">
    <source>
        <dbReference type="Proteomes" id="UP000799754"/>
    </source>
</evidence>
<sequence>MNCPSRTDDDVLLNPTWNQNPPCFAADLTTCQDLNGIANARELGDADRLRSGAQGLRHCDVDEYQFQEKEKQLLALGEGVKGPSKGPCTRTIAIVREEHRAGVSTADRRMSQTTLKSWGRWILSVLCTSILINSILYNAVRLTFIGTPVTHHYLKRDGCAVGGAQPDYNLPFHVGGLFIILFVSSTACAFPILVIKFPRLRIPASFLFSAKHFGTGVLIATAFVHLLPTAFLSLSDPCLSSFWTEDYQAAPGAIMLASIFFVTIIEMVFSPGRHCCGGNEGVKGVARDNVQEKEDEVRTAPELQAQMKRTYSDGSMQDQVRSMGNLRGRVTSISRTLSQYRAENQRLDAIESAGEETQAEVGRKNSNESAIEDPESSQQSFQMTPGQVQKKAVLQCFLLEMGILFHSIFIGMSLAVAIGNDFVVLLIAIIFHQTFEGLALGVRIAAISWPARSPQPWLMAIAYGCTTPLGQAIGIATHTLYSPDSEIGLLVVGIMNAISAGFLVFASLVELMSEDFLSDESWQVLRGKKRVVACLLVFFGAFLMSLVGAWA</sequence>
<accession>A0ACB6SEJ8</accession>
<dbReference type="Proteomes" id="UP000799754">
    <property type="component" value="Unassembled WGS sequence"/>
</dbReference>